<keyword evidence="2" id="KW-1185">Reference proteome</keyword>
<dbReference type="EMBL" id="CVRI01000037">
    <property type="protein sequence ID" value="CRK93616.1"/>
    <property type="molecule type" value="Genomic_DNA"/>
</dbReference>
<evidence type="ECO:0000313" key="2">
    <source>
        <dbReference type="Proteomes" id="UP000183832"/>
    </source>
</evidence>
<name>A0A1J1HZT7_9DIPT</name>
<reference evidence="1 2" key="1">
    <citation type="submission" date="2015-04" db="EMBL/GenBank/DDBJ databases">
        <authorList>
            <person name="Syromyatnikov M.Y."/>
            <person name="Popov V.N."/>
        </authorList>
    </citation>
    <scope>NUCLEOTIDE SEQUENCE [LARGE SCALE GENOMIC DNA]</scope>
</reference>
<protein>
    <submittedName>
        <fullName evidence="1">CLUMA_CG007146, isoform A</fullName>
    </submittedName>
</protein>
<accession>A0A1J1HZT7</accession>
<sequence>MENSLYVSMLLMLIMIKNNFIDLNNINDGRNISRLCHKGFDVMNRKVGLFPTCQLLINQKYYGFCELIRWTS</sequence>
<dbReference type="Proteomes" id="UP000183832">
    <property type="component" value="Unassembled WGS sequence"/>
</dbReference>
<dbReference type="AlphaFoldDB" id="A0A1J1HZT7"/>
<gene>
    <name evidence="1" type="ORF">CLUMA_CG007146</name>
</gene>
<evidence type="ECO:0000313" key="1">
    <source>
        <dbReference type="EMBL" id="CRK93616.1"/>
    </source>
</evidence>
<organism evidence="1 2">
    <name type="scientific">Clunio marinus</name>
    <dbReference type="NCBI Taxonomy" id="568069"/>
    <lineage>
        <taxon>Eukaryota</taxon>
        <taxon>Metazoa</taxon>
        <taxon>Ecdysozoa</taxon>
        <taxon>Arthropoda</taxon>
        <taxon>Hexapoda</taxon>
        <taxon>Insecta</taxon>
        <taxon>Pterygota</taxon>
        <taxon>Neoptera</taxon>
        <taxon>Endopterygota</taxon>
        <taxon>Diptera</taxon>
        <taxon>Nematocera</taxon>
        <taxon>Chironomoidea</taxon>
        <taxon>Chironomidae</taxon>
        <taxon>Clunio</taxon>
    </lineage>
</organism>
<proteinExistence type="predicted"/>